<name>A0A3B1B2H8_9ZZZZ</name>
<feature type="domain" description="Poly A polymerase head" evidence="8">
    <location>
        <begin position="34"/>
        <end position="156"/>
    </location>
</feature>
<dbReference type="Pfam" id="PF12627">
    <property type="entry name" value="PolyA_pol_RNAbd"/>
    <property type="match status" value="1"/>
</dbReference>
<keyword evidence="5" id="KW-0479">Metal-binding</keyword>
<evidence type="ECO:0000256" key="7">
    <source>
        <dbReference type="ARBA" id="ARBA00022842"/>
    </source>
</evidence>
<dbReference type="InterPro" id="IPR050264">
    <property type="entry name" value="Bact_CCA-adding_enz_type3_sf"/>
</dbReference>
<dbReference type="CDD" id="cd05398">
    <property type="entry name" value="NT_ClassII-CCAase"/>
    <property type="match status" value="1"/>
</dbReference>
<proteinExistence type="predicted"/>
<dbReference type="PANTHER" id="PTHR46173:SF1">
    <property type="entry name" value="CCA TRNA NUCLEOTIDYLTRANSFERASE 1, MITOCHONDRIAL"/>
    <property type="match status" value="1"/>
</dbReference>
<dbReference type="SUPFAM" id="SSF81891">
    <property type="entry name" value="Poly A polymerase C-terminal region-like"/>
    <property type="match status" value="1"/>
</dbReference>
<dbReference type="InterPro" id="IPR002646">
    <property type="entry name" value="PolA_pol_head_dom"/>
</dbReference>
<comment type="cofactor">
    <cofactor evidence="1">
        <name>Mg(2+)</name>
        <dbReference type="ChEBI" id="CHEBI:18420"/>
    </cofactor>
</comment>
<dbReference type="AlphaFoldDB" id="A0A3B1B2H8"/>
<dbReference type="GO" id="GO:0000049">
    <property type="term" value="F:tRNA binding"/>
    <property type="evidence" value="ECO:0007669"/>
    <property type="project" value="TreeGrafter"/>
</dbReference>
<dbReference type="InterPro" id="IPR032828">
    <property type="entry name" value="PolyA_RNA-bd"/>
</dbReference>
<evidence type="ECO:0000259" key="8">
    <source>
        <dbReference type="Pfam" id="PF01743"/>
    </source>
</evidence>
<reference evidence="10" key="1">
    <citation type="submission" date="2018-06" db="EMBL/GenBank/DDBJ databases">
        <authorList>
            <person name="Zhirakovskaya E."/>
        </authorList>
    </citation>
    <scope>NUCLEOTIDE SEQUENCE</scope>
</reference>
<keyword evidence="4 10" id="KW-0548">Nucleotidyltransferase</keyword>
<dbReference type="SUPFAM" id="SSF81301">
    <property type="entry name" value="Nucleotidyltransferase"/>
    <property type="match status" value="1"/>
</dbReference>
<evidence type="ECO:0000256" key="4">
    <source>
        <dbReference type="ARBA" id="ARBA00022695"/>
    </source>
</evidence>
<dbReference type="Gene3D" id="3.30.460.10">
    <property type="entry name" value="Beta Polymerase, domain 2"/>
    <property type="match status" value="1"/>
</dbReference>
<dbReference type="GO" id="GO:0000166">
    <property type="term" value="F:nucleotide binding"/>
    <property type="evidence" value="ECO:0007669"/>
    <property type="project" value="UniProtKB-KW"/>
</dbReference>
<feature type="domain" description="tRNA nucleotidyltransferase/poly(A) polymerase RNA and SrmB- binding" evidence="9">
    <location>
        <begin position="192"/>
        <end position="244"/>
    </location>
</feature>
<evidence type="ECO:0000259" key="9">
    <source>
        <dbReference type="Pfam" id="PF12627"/>
    </source>
</evidence>
<evidence type="ECO:0000256" key="6">
    <source>
        <dbReference type="ARBA" id="ARBA00022741"/>
    </source>
</evidence>
<keyword evidence="6" id="KW-0547">Nucleotide-binding</keyword>
<dbReference type="GO" id="GO:0004810">
    <property type="term" value="F:CCA tRNA nucleotidyltransferase activity"/>
    <property type="evidence" value="ECO:0007669"/>
    <property type="project" value="UniProtKB-EC"/>
</dbReference>
<keyword evidence="2 10" id="KW-0808">Transferase</keyword>
<evidence type="ECO:0000256" key="2">
    <source>
        <dbReference type="ARBA" id="ARBA00022679"/>
    </source>
</evidence>
<dbReference type="EMBL" id="UOFW01000156">
    <property type="protein sequence ID" value="VAX06143.1"/>
    <property type="molecule type" value="Genomic_DNA"/>
</dbReference>
<keyword evidence="3" id="KW-0819">tRNA processing</keyword>
<dbReference type="GO" id="GO:0008033">
    <property type="term" value="P:tRNA processing"/>
    <property type="evidence" value="ECO:0007669"/>
    <property type="project" value="UniProtKB-KW"/>
</dbReference>
<protein>
    <submittedName>
        <fullName evidence="10">CCA tRNA nucleotidyltransferase</fullName>
        <ecNumber evidence="10">2.7.7.72</ecNumber>
    </submittedName>
</protein>
<dbReference type="Pfam" id="PF01743">
    <property type="entry name" value="PolyA_pol"/>
    <property type="match status" value="1"/>
</dbReference>
<dbReference type="Gene3D" id="1.10.3090.10">
    <property type="entry name" value="cca-adding enzyme, domain 2"/>
    <property type="match status" value="1"/>
</dbReference>
<sequence>MEAVKKISTHDHPWMNKPSLVKLFNILNHDGLNARMVGGCVRDALLGRKIIDIDMACSLRPEESMKRLEKAGVKVVPTGLKHGTITAVVDKQNFEITALRRDEETYGRGAKVVYIDDWQEDSLRRDFTINALYLDLDGSLYDPCGGLRDIAARRVRFIGDADQRIHEDGLRILRFFRFAAQIGQGEMDSAGLAACLKNKSLIDNLSGERLAQEIFKILESDTLLPVIKVMNEGGILDKVIPNHENIENLNAYVRVEKNLGKCNILARLSCLLRRDNKAIETINRHLKLSNKQVKVLKKYANHDISLQTDMSQKDIRRVIYHHGRDIFIFATLQSWADETLGKDHGEWRKILAYGEAWPIPTFPVQGKDLMARGLKSGAEIGRKLRALELEWVQNDFHLTREEILEQVTR</sequence>
<evidence type="ECO:0000256" key="1">
    <source>
        <dbReference type="ARBA" id="ARBA00001946"/>
    </source>
</evidence>
<evidence type="ECO:0000256" key="3">
    <source>
        <dbReference type="ARBA" id="ARBA00022694"/>
    </source>
</evidence>
<organism evidence="10">
    <name type="scientific">hydrothermal vent metagenome</name>
    <dbReference type="NCBI Taxonomy" id="652676"/>
    <lineage>
        <taxon>unclassified sequences</taxon>
        <taxon>metagenomes</taxon>
        <taxon>ecological metagenomes</taxon>
    </lineage>
</organism>
<dbReference type="InterPro" id="IPR043519">
    <property type="entry name" value="NT_sf"/>
</dbReference>
<dbReference type="GO" id="GO:0046872">
    <property type="term" value="F:metal ion binding"/>
    <property type="evidence" value="ECO:0007669"/>
    <property type="project" value="UniProtKB-KW"/>
</dbReference>
<gene>
    <name evidence="10" type="ORF">MNBD_ALPHA03-550</name>
</gene>
<evidence type="ECO:0000313" key="10">
    <source>
        <dbReference type="EMBL" id="VAX06143.1"/>
    </source>
</evidence>
<evidence type="ECO:0000256" key="5">
    <source>
        <dbReference type="ARBA" id="ARBA00022723"/>
    </source>
</evidence>
<dbReference type="EC" id="2.7.7.72" evidence="10"/>
<accession>A0A3B1B2H8</accession>
<dbReference type="PANTHER" id="PTHR46173">
    <property type="entry name" value="CCA TRNA NUCLEOTIDYLTRANSFERASE 1, MITOCHONDRIAL"/>
    <property type="match status" value="1"/>
</dbReference>
<keyword evidence="7" id="KW-0460">Magnesium</keyword>